<sequence>MEKVRNTLKTLDPRGFLPTTRKPTILATAIMTTHTFLLILLAVLRLAACSFPEEPGPLISTPAEVARRYPVFLGRAHRSYMRQEPLYIQTVLKVNRTLYIGASNCFKYEWCCLYYYYLYYYYCLYYCYYHYLYYYCFYYYFCYYYCYLYYYYYYCYLYYYHCHYLYYYYYFCYYYYYLYYYYCFYYYLYYCYYHYICYYYYYCYYYFLYY</sequence>
<accession>A0AAE0Q3U5</accession>
<reference evidence="2" key="1">
    <citation type="submission" date="2023-06" db="EMBL/GenBank/DDBJ databases">
        <title>Male Hemibagrus guttatus genome.</title>
        <authorList>
            <person name="Bian C."/>
        </authorList>
    </citation>
    <scope>NUCLEOTIDE SEQUENCE</scope>
    <source>
        <strain evidence="2">Male_cb2023</strain>
        <tissue evidence="2">Muscle</tissue>
    </source>
</reference>
<evidence type="ECO:0000313" key="2">
    <source>
        <dbReference type="EMBL" id="KAK3513208.1"/>
    </source>
</evidence>
<dbReference type="EMBL" id="JAUCMX010000022">
    <property type="protein sequence ID" value="KAK3513208.1"/>
    <property type="molecule type" value="Genomic_DNA"/>
</dbReference>
<feature type="transmembrane region" description="Helical" evidence="1">
    <location>
        <begin position="24"/>
        <end position="48"/>
    </location>
</feature>
<comment type="caution">
    <text evidence="2">The sequence shown here is derived from an EMBL/GenBank/DDBJ whole genome shotgun (WGS) entry which is preliminary data.</text>
</comment>
<dbReference type="Proteomes" id="UP001274896">
    <property type="component" value="Unassembled WGS sequence"/>
</dbReference>
<feature type="transmembrane region" description="Helical" evidence="1">
    <location>
        <begin position="132"/>
        <end position="152"/>
    </location>
</feature>
<organism evidence="2 3">
    <name type="scientific">Hemibagrus guttatus</name>
    <dbReference type="NCBI Taxonomy" id="175788"/>
    <lineage>
        <taxon>Eukaryota</taxon>
        <taxon>Metazoa</taxon>
        <taxon>Chordata</taxon>
        <taxon>Craniata</taxon>
        <taxon>Vertebrata</taxon>
        <taxon>Euteleostomi</taxon>
        <taxon>Actinopterygii</taxon>
        <taxon>Neopterygii</taxon>
        <taxon>Teleostei</taxon>
        <taxon>Ostariophysi</taxon>
        <taxon>Siluriformes</taxon>
        <taxon>Bagridae</taxon>
        <taxon>Hemibagrus</taxon>
    </lineage>
</organism>
<dbReference type="AlphaFoldDB" id="A0AAE0Q3U5"/>
<feature type="transmembrane region" description="Helical" evidence="1">
    <location>
        <begin position="187"/>
        <end position="207"/>
    </location>
</feature>
<proteinExistence type="predicted"/>
<name>A0AAE0Q3U5_9TELE</name>
<keyword evidence="1" id="KW-0472">Membrane</keyword>
<keyword evidence="1" id="KW-1133">Transmembrane helix</keyword>
<gene>
    <name evidence="2" type="ORF">QTP70_009743</name>
</gene>
<protein>
    <submittedName>
        <fullName evidence="2">Uncharacterized protein</fullName>
    </submittedName>
</protein>
<keyword evidence="1" id="KW-0812">Transmembrane</keyword>
<feature type="transmembrane region" description="Helical" evidence="1">
    <location>
        <begin position="164"/>
        <end position="181"/>
    </location>
</feature>
<evidence type="ECO:0000313" key="3">
    <source>
        <dbReference type="Proteomes" id="UP001274896"/>
    </source>
</evidence>
<keyword evidence="3" id="KW-1185">Reference proteome</keyword>
<evidence type="ECO:0000256" key="1">
    <source>
        <dbReference type="SAM" id="Phobius"/>
    </source>
</evidence>